<dbReference type="InParanoid" id="A8P6Z8"/>
<feature type="region of interest" description="Disordered" evidence="1">
    <location>
        <begin position="225"/>
        <end position="306"/>
    </location>
</feature>
<sequence>MIQLVEDDLEDALHTQLKDMLTAFLRKMRIDAPNFDAQNEFNAFLDESVRFCNSNSAEAKAVKASILEGMRCSTEKDRYPHLTYALNSILKHGRGKTIGSFQHSLDKDESLMVVNDPAIVQCGDTVLSASECTHDCYLKRNPALLRMPIQALGRLVGRNEPFDVLLTRLATSKSRLEEKNANWTDIIDCWEIRKGTDLIPEHSFKRLTDEEYKFTVECADERPFDKASVPIPATTNTSSTRPSAPPPSSTGTSSPSQTSVNLSSGILKRPRAAEDSQSDNAHTAHKRPKTEPESDPEPNPLHLRLSPETQVGVYALELMRTRWNRTHAIVILLEGNKLSLHWYDPQGCIRTHPIDIVSQLPLLVAMMLIFQRFDDRMRGNGKFQLNIEVDGETVPHSLDDSEIHNRWMFKGRRSVSGKLFPHGKIPPPKSESRSSRTTRSNANPTANDVPSNEEGELFGKFLWREEARHTEGVIIETALKRAERHLGEHKKHVIDHLPCVKTCTEFSDFSTKHIRNFLNLPSQGARVPTGIAAEWLLPSAELTDPEEYVRAIWQLIRCNFLLWQLGIAHGDISMTNLMLRPGSGSVQAVLNDFDLAAIMTPGNTSPERKGFERTGTIPFMAVELLGAADGDVGRIWCHDFESFLWCMVWYCSPKVQSAWKTGTCSEIGQKKTFWLALEPYTSRSTDTTVAEAAKPVWTSLRKLFRGWDYSFFTFGQENTGWEEQLAFLHRLVEHMSEYDSCEDRSWLEFRGKPSMQCVCSPPSSVVPCSTCT</sequence>
<dbReference type="PANTHER" id="PTHR38248">
    <property type="entry name" value="FUNK1 6"/>
    <property type="match status" value="1"/>
</dbReference>
<dbReference type="VEuPathDB" id="FungiDB:CC1G_12151"/>
<dbReference type="HOGENOM" id="CLU_016736_1_0_1"/>
<dbReference type="EMBL" id="AACS02000005">
    <property type="protein sequence ID" value="EAU82571.2"/>
    <property type="molecule type" value="Genomic_DNA"/>
</dbReference>
<dbReference type="eggNOG" id="ENOG502SQDH">
    <property type="taxonomic scope" value="Eukaryota"/>
</dbReference>
<dbReference type="SUPFAM" id="SSF56112">
    <property type="entry name" value="Protein kinase-like (PK-like)"/>
    <property type="match status" value="1"/>
</dbReference>
<feature type="compositionally biased region" description="Low complexity" evidence="1">
    <location>
        <begin position="249"/>
        <end position="259"/>
    </location>
</feature>
<keyword evidence="4" id="KW-1185">Reference proteome</keyword>
<dbReference type="GO" id="GO:0016301">
    <property type="term" value="F:kinase activity"/>
    <property type="evidence" value="ECO:0007669"/>
    <property type="project" value="UniProtKB-KW"/>
</dbReference>
<keyword evidence="3" id="KW-0418">Kinase</keyword>
<keyword evidence="3" id="KW-0808">Transferase</keyword>
<reference evidence="3 4" key="1">
    <citation type="journal article" date="2010" name="Proc. Natl. Acad. Sci. U.S.A.">
        <title>Insights into evolution of multicellular fungi from the assembled chromosomes of the mushroom Coprinopsis cinerea (Coprinus cinereus).</title>
        <authorList>
            <person name="Stajich J.E."/>
            <person name="Wilke S.K."/>
            <person name="Ahren D."/>
            <person name="Au C.H."/>
            <person name="Birren B.W."/>
            <person name="Borodovsky M."/>
            <person name="Burns C."/>
            <person name="Canback B."/>
            <person name="Casselton L.A."/>
            <person name="Cheng C.K."/>
            <person name="Deng J."/>
            <person name="Dietrich F.S."/>
            <person name="Fargo D.C."/>
            <person name="Farman M.L."/>
            <person name="Gathman A.C."/>
            <person name="Goldberg J."/>
            <person name="Guigo R."/>
            <person name="Hoegger P.J."/>
            <person name="Hooker J.B."/>
            <person name="Huggins A."/>
            <person name="James T.Y."/>
            <person name="Kamada T."/>
            <person name="Kilaru S."/>
            <person name="Kodira C."/>
            <person name="Kues U."/>
            <person name="Kupfer D."/>
            <person name="Kwan H.S."/>
            <person name="Lomsadze A."/>
            <person name="Li W."/>
            <person name="Lilly W.W."/>
            <person name="Ma L.J."/>
            <person name="Mackey A.J."/>
            <person name="Manning G."/>
            <person name="Martin F."/>
            <person name="Muraguchi H."/>
            <person name="Natvig D.O."/>
            <person name="Palmerini H."/>
            <person name="Ramesh M.A."/>
            <person name="Rehmeyer C.J."/>
            <person name="Roe B.A."/>
            <person name="Shenoy N."/>
            <person name="Stanke M."/>
            <person name="Ter-Hovhannisyan V."/>
            <person name="Tunlid A."/>
            <person name="Velagapudi R."/>
            <person name="Vision T.J."/>
            <person name="Zeng Q."/>
            <person name="Zolan M.E."/>
            <person name="Pukkila P.J."/>
        </authorList>
    </citation>
    <scope>NUCLEOTIDE SEQUENCE [LARGE SCALE GENOMIC DNA]</scope>
    <source>
        <strain evidence="4">Okayama-7 / 130 / ATCC MYA-4618 / FGSC 9003</strain>
    </source>
</reference>
<protein>
    <submittedName>
        <fullName evidence="3">Other/FunK1 protein kinase</fullName>
    </submittedName>
</protein>
<comment type="caution">
    <text evidence="3">The sequence shown here is derived from an EMBL/GenBank/DDBJ whole genome shotgun (WGS) entry which is preliminary data.</text>
</comment>
<evidence type="ECO:0000313" key="4">
    <source>
        <dbReference type="Proteomes" id="UP000001861"/>
    </source>
</evidence>
<dbReference type="InterPro" id="IPR011009">
    <property type="entry name" value="Kinase-like_dom_sf"/>
</dbReference>
<feature type="domain" description="Fungal-type protein kinase" evidence="2">
    <location>
        <begin position="542"/>
        <end position="651"/>
    </location>
</feature>
<dbReference type="Proteomes" id="UP000001861">
    <property type="component" value="Unassembled WGS sequence"/>
</dbReference>
<evidence type="ECO:0000256" key="1">
    <source>
        <dbReference type="SAM" id="MobiDB-lite"/>
    </source>
</evidence>
<dbReference type="KEGG" id="cci:CC1G_12151"/>
<dbReference type="PANTHER" id="PTHR38248:SF2">
    <property type="entry name" value="FUNK1 11"/>
    <property type="match status" value="1"/>
</dbReference>
<dbReference type="Pfam" id="PF17667">
    <property type="entry name" value="Pkinase_fungal"/>
    <property type="match status" value="1"/>
</dbReference>
<accession>A8P6Z8</accession>
<dbReference type="OMA" id="FSARNEH"/>
<gene>
    <name evidence="3" type="ORF">CC1G_12151</name>
</gene>
<dbReference type="AlphaFoldDB" id="A8P6Z8"/>
<dbReference type="InterPro" id="IPR040976">
    <property type="entry name" value="Pkinase_fungal"/>
</dbReference>
<feature type="compositionally biased region" description="Low complexity" evidence="1">
    <location>
        <begin position="232"/>
        <end position="242"/>
    </location>
</feature>
<evidence type="ECO:0000313" key="3">
    <source>
        <dbReference type="EMBL" id="EAU82571.2"/>
    </source>
</evidence>
<name>A8P6Z8_COPC7</name>
<dbReference type="GeneID" id="6015871"/>
<evidence type="ECO:0000259" key="2">
    <source>
        <dbReference type="Pfam" id="PF17667"/>
    </source>
</evidence>
<feature type="region of interest" description="Disordered" evidence="1">
    <location>
        <begin position="418"/>
        <end position="453"/>
    </location>
</feature>
<proteinExistence type="predicted"/>
<dbReference type="Gene3D" id="1.10.510.10">
    <property type="entry name" value="Transferase(Phosphotransferase) domain 1"/>
    <property type="match status" value="1"/>
</dbReference>
<dbReference type="RefSeq" id="XP_001839260.2">
    <property type="nucleotide sequence ID" value="XM_001839208.2"/>
</dbReference>
<dbReference type="OrthoDB" id="5569250at2759"/>
<feature type="compositionally biased region" description="Polar residues" evidence="1">
    <location>
        <begin position="441"/>
        <end position="450"/>
    </location>
</feature>
<organism evidence="3 4">
    <name type="scientific">Coprinopsis cinerea (strain Okayama-7 / 130 / ATCC MYA-4618 / FGSC 9003)</name>
    <name type="common">Inky cap fungus</name>
    <name type="synonym">Hormographiella aspergillata</name>
    <dbReference type="NCBI Taxonomy" id="240176"/>
    <lineage>
        <taxon>Eukaryota</taxon>
        <taxon>Fungi</taxon>
        <taxon>Dikarya</taxon>
        <taxon>Basidiomycota</taxon>
        <taxon>Agaricomycotina</taxon>
        <taxon>Agaricomycetes</taxon>
        <taxon>Agaricomycetidae</taxon>
        <taxon>Agaricales</taxon>
        <taxon>Agaricineae</taxon>
        <taxon>Psathyrellaceae</taxon>
        <taxon>Coprinopsis</taxon>
    </lineage>
</organism>